<organism evidence="5 6">
    <name type="scientific">Helicobacter pullorum MIT 98-5489</name>
    <dbReference type="NCBI Taxonomy" id="537972"/>
    <lineage>
        <taxon>Bacteria</taxon>
        <taxon>Pseudomonadati</taxon>
        <taxon>Campylobacterota</taxon>
        <taxon>Epsilonproteobacteria</taxon>
        <taxon>Campylobacterales</taxon>
        <taxon>Helicobacteraceae</taxon>
        <taxon>Helicobacter</taxon>
    </lineage>
</organism>
<dbReference type="PROSITE" id="PS50042">
    <property type="entry name" value="CNMP_BINDING_3"/>
    <property type="match status" value="1"/>
</dbReference>
<dbReference type="InterPro" id="IPR036388">
    <property type="entry name" value="WH-like_DNA-bd_sf"/>
</dbReference>
<evidence type="ECO:0000256" key="1">
    <source>
        <dbReference type="ARBA" id="ARBA00023015"/>
    </source>
</evidence>
<dbReference type="eggNOG" id="COG0664">
    <property type="taxonomic scope" value="Bacteria"/>
</dbReference>
<keyword evidence="2" id="KW-0238">DNA-binding</keyword>
<sequence length="216" mass="25365">MEELESYHPFCNLNQDSLGDLKAIVHFKYYKKQEIVFYEEDKVSDIYFLLEGAVKAYKVDRFDNEIFFGIFKNGLLNDCKDKDKMATFVNIECLEDSLIACFESDKLRLLFEKSPQILKLFFEESLKRVGVLEEIVQRELVFDSTAKIAYSLYSDLEEFNMHKKQENAAFLNIQPETLSRILKKLHRDGVIQTNSLGKIEILDSQRLQMIFKQEAK</sequence>
<dbReference type="InterPro" id="IPR018490">
    <property type="entry name" value="cNMP-bd_dom_sf"/>
</dbReference>
<dbReference type="Pfam" id="PF13545">
    <property type="entry name" value="HTH_Crp_2"/>
    <property type="match status" value="1"/>
</dbReference>
<reference evidence="6" key="1">
    <citation type="journal article" date="2014" name="Genome Announc.">
        <title>Draft genome sequences of six enterohepatic helicobacter species isolated from humans and one from rhesus macaques.</title>
        <authorList>
            <person name="Shen Z."/>
            <person name="Sheh A."/>
            <person name="Young S.K."/>
            <person name="Abouelliel A."/>
            <person name="Ward D.V."/>
            <person name="Earl A.M."/>
            <person name="Fox J.G."/>
        </authorList>
    </citation>
    <scope>NUCLEOTIDE SEQUENCE [LARGE SCALE GENOMIC DNA]</scope>
    <source>
        <strain evidence="6">MIT 98-5489</strain>
    </source>
</reference>
<proteinExistence type="predicted"/>
<keyword evidence="1" id="KW-0805">Transcription regulation</keyword>
<accession>C5F0P3</accession>
<keyword evidence="6" id="KW-1185">Reference proteome</keyword>
<dbReference type="GO" id="GO:0006355">
    <property type="term" value="P:regulation of DNA-templated transcription"/>
    <property type="evidence" value="ECO:0007669"/>
    <property type="project" value="InterPro"/>
</dbReference>
<evidence type="ECO:0000259" key="4">
    <source>
        <dbReference type="PROSITE" id="PS50042"/>
    </source>
</evidence>
<evidence type="ECO:0000256" key="3">
    <source>
        <dbReference type="ARBA" id="ARBA00023163"/>
    </source>
</evidence>
<dbReference type="Proteomes" id="UP000003953">
    <property type="component" value="Unassembled WGS sequence"/>
</dbReference>
<dbReference type="HOGENOM" id="CLU_075053_4_0_7"/>
<dbReference type="InterPro" id="IPR000595">
    <property type="entry name" value="cNMP-bd_dom"/>
</dbReference>
<protein>
    <submittedName>
        <fullName evidence="5">Cyclic nucleotide-binding domain protein</fullName>
    </submittedName>
</protein>
<dbReference type="SUPFAM" id="SSF46785">
    <property type="entry name" value="Winged helix' DNA-binding domain"/>
    <property type="match status" value="1"/>
</dbReference>
<dbReference type="AlphaFoldDB" id="C5F0P3"/>
<dbReference type="SUPFAM" id="SSF51206">
    <property type="entry name" value="cAMP-binding domain-like"/>
    <property type="match status" value="1"/>
</dbReference>
<evidence type="ECO:0000313" key="6">
    <source>
        <dbReference type="Proteomes" id="UP000003953"/>
    </source>
</evidence>
<dbReference type="Gene3D" id="2.60.120.10">
    <property type="entry name" value="Jelly Rolls"/>
    <property type="match status" value="1"/>
</dbReference>
<keyword evidence="3" id="KW-0804">Transcription</keyword>
<evidence type="ECO:0000256" key="2">
    <source>
        <dbReference type="ARBA" id="ARBA00023125"/>
    </source>
</evidence>
<dbReference type="SMART" id="SM00419">
    <property type="entry name" value="HTH_CRP"/>
    <property type="match status" value="1"/>
</dbReference>
<dbReference type="CDD" id="cd00038">
    <property type="entry name" value="CAP_ED"/>
    <property type="match status" value="1"/>
</dbReference>
<dbReference type="Gene3D" id="1.10.10.10">
    <property type="entry name" value="Winged helix-like DNA-binding domain superfamily/Winged helix DNA-binding domain"/>
    <property type="match status" value="1"/>
</dbReference>
<dbReference type="InterPro" id="IPR014710">
    <property type="entry name" value="RmlC-like_jellyroll"/>
</dbReference>
<gene>
    <name evidence="5" type="ORF">HPMG_01254</name>
</gene>
<evidence type="ECO:0000313" key="5">
    <source>
        <dbReference type="EMBL" id="EEQ63797.1"/>
    </source>
</evidence>
<dbReference type="GO" id="GO:0003677">
    <property type="term" value="F:DNA binding"/>
    <property type="evidence" value="ECO:0007669"/>
    <property type="project" value="UniProtKB-KW"/>
</dbReference>
<dbReference type="InterPro" id="IPR012318">
    <property type="entry name" value="HTH_CRP"/>
</dbReference>
<dbReference type="RefSeq" id="WP_005022323.1">
    <property type="nucleotide sequence ID" value="NZ_DS990444.1"/>
</dbReference>
<name>C5F0P3_9HELI</name>
<dbReference type="Pfam" id="PF00027">
    <property type="entry name" value="cNMP_binding"/>
    <property type="match status" value="1"/>
</dbReference>
<dbReference type="EMBL" id="DS990444">
    <property type="protein sequence ID" value="EEQ63797.1"/>
    <property type="molecule type" value="Genomic_DNA"/>
</dbReference>
<feature type="domain" description="Cyclic nucleotide-binding" evidence="4">
    <location>
        <begin position="9"/>
        <end position="74"/>
    </location>
</feature>
<dbReference type="InterPro" id="IPR036390">
    <property type="entry name" value="WH_DNA-bd_sf"/>
</dbReference>